<evidence type="ECO:0008006" key="4">
    <source>
        <dbReference type="Google" id="ProtNLM"/>
    </source>
</evidence>
<protein>
    <recommendedName>
        <fullName evidence="4">Hydrophobin</fullName>
    </recommendedName>
</protein>
<feature type="chain" id="PRO_5045080722" description="Hydrophobin" evidence="1">
    <location>
        <begin position="21"/>
        <end position="129"/>
    </location>
</feature>
<evidence type="ECO:0000313" key="2">
    <source>
        <dbReference type="EMBL" id="KAG0289979.1"/>
    </source>
</evidence>
<name>A0ABQ7K4H9_9FUNG</name>
<sequence>MKLIATITAIAAVSMATTVALPPPGPFANCTAGPTQLTLTDYSLSPSPFCIGKQFCCTATGTLDSPIVQGGELMAIGRYLNRIVYSYRIDLCDALKAGGHTTCNIPAGPVILKICGIMSLNYWSNVRKL</sequence>
<gene>
    <name evidence="2" type="ORF">BGZ96_006519</name>
</gene>
<accession>A0ABQ7K4H9</accession>
<organism evidence="2 3">
    <name type="scientific">Linnemannia gamsii</name>
    <dbReference type="NCBI Taxonomy" id="64522"/>
    <lineage>
        <taxon>Eukaryota</taxon>
        <taxon>Fungi</taxon>
        <taxon>Fungi incertae sedis</taxon>
        <taxon>Mucoromycota</taxon>
        <taxon>Mortierellomycotina</taxon>
        <taxon>Mortierellomycetes</taxon>
        <taxon>Mortierellales</taxon>
        <taxon>Mortierellaceae</taxon>
        <taxon>Linnemannia</taxon>
    </lineage>
</organism>
<dbReference type="EMBL" id="JAAAIM010000316">
    <property type="protein sequence ID" value="KAG0289979.1"/>
    <property type="molecule type" value="Genomic_DNA"/>
</dbReference>
<keyword evidence="1" id="KW-0732">Signal</keyword>
<proteinExistence type="predicted"/>
<feature type="signal peptide" evidence="1">
    <location>
        <begin position="1"/>
        <end position="20"/>
    </location>
</feature>
<dbReference type="Proteomes" id="UP001194696">
    <property type="component" value="Unassembled WGS sequence"/>
</dbReference>
<reference evidence="2 3" key="1">
    <citation type="journal article" date="2020" name="Fungal Divers.">
        <title>Resolving the Mortierellaceae phylogeny through synthesis of multi-gene phylogenetics and phylogenomics.</title>
        <authorList>
            <person name="Vandepol N."/>
            <person name="Liber J."/>
            <person name="Desiro A."/>
            <person name="Na H."/>
            <person name="Kennedy M."/>
            <person name="Barry K."/>
            <person name="Grigoriev I.V."/>
            <person name="Miller A.N."/>
            <person name="O'Donnell K."/>
            <person name="Stajich J.E."/>
            <person name="Bonito G."/>
        </authorList>
    </citation>
    <scope>NUCLEOTIDE SEQUENCE [LARGE SCALE GENOMIC DNA]</scope>
    <source>
        <strain evidence="2 3">AD045</strain>
    </source>
</reference>
<evidence type="ECO:0000256" key="1">
    <source>
        <dbReference type="SAM" id="SignalP"/>
    </source>
</evidence>
<comment type="caution">
    <text evidence="2">The sequence shown here is derived from an EMBL/GenBank/DDBJ whole genome shotgun (WGS) entry which is preliminary data.</text>
</comment>
<keyword evidence="3" id="KW-1185">Reference proteome</keyword>
<evidence type="ECO:0000313" key="3">
    <source>
        <dbReference type="Proteomes" id="UP001194696"/>
    </source>
</evidence>